<organism evidence="3">
    <name type="scientific">Flexilinea flocculi</name>
    <dbReference type="NCBI Taxonomy" id="1678840"/>
    <lineage>
        <taxon>Bacteria</taxon>
        <taxon>Bacillati</taxon>
        <taxon>Chloroflexota</taxon>
        <taxon>Anaerolineae</taxon>
        <taxon>Anaerolineales</taxon>
        <taxon>Anaerolineaceae</taxon>
        <taxon>Flexilinea</taxon>
    </lineage>
</organism>
<name>A0A0K8PB61_9CHLR</name>
<evidence type="ECO:0000256" key="1">
    <source>
        <dbReference type="ARBA" id="ARBA00023235"/>
    </source>
</evidence>
<keyword evidence="2" id="KW-0119">Carbohydrate metabolism</keyword>
<dbReference type="GO" id="GO:0005737">
    <property type="term" value="C:cytoplasm"/>
    <property type="evidence" value="ECO:0007669"/>
    <property type="project" value="InterPro"/>
</dbReference>
<protein>
    <submittedName>
        <fullName evidence="3">L-fuculose 1-phosphate aldolase</fullName>
    </submittedName>
</protein>
<dbReference type="PANTHER" id="PTHR36120:SF1">
    <property type="entry name" value="L-FUCOSE ISOMERASE C-TERMINAL DOMAIN-CONTAINING PROTEIN"/>
    <property type="match status" value="1"/>
</dbReference>
<reference evidence="3" key="1">
    <citation type="journal article" date="2015" name="Genome Announc.">
        <title>Draft Genome Sequence of Anaerolineae Strain TC1, a Novel Isolate from a Methanogenic Wastewater Treatment System.</title>
        <authorList>
            <person name="Matsuura N."/>
            <person name="Tourlousse D.M."/>
            <person name="Sun L."/>
            <person name="Toyonaga M."/>
            <person name="Kuroda K."/>
            <person name="Ohashi A."/>
            <person name="Cruz R."/>
            <person name="Yamaguchi T."/>
            <person name="Sekiguchi Y."/>
        </authorList>
    </citation>
    <scope>NUCLEOTIDE SEQUENCE [LARGE SCALE GENOMIC DNA]</scope>
    <source>
        <strain evidence="3">TC1</strain>
    </source>
</reference>
<dbReference type="EMBL" id="DF968180">
    <property type="protein sequence ID" value="GAP39898.1"/>
    <property type="molecule type" value="Genomic_DNA"/>
</dbReference>
<dbReference type="InterPro" id="IPR009015">
    <property type="entry name" value="Fucose_isomerase_N/cen_sf"/>
</dbReference>
<keyword evidence="1" id="KW-0413">Isomerase</keyword>
<evidence type="ECO:0000256" key="2">
    <source>
        <dbReference type="ARBA" id="ARBA00023277"/>
    </source>
</evidence>
<dbReference type="AlphaFoldDB" id="A0A0K8PB61"/>
<sequence>MNHKRKIVLGLVPTRRDVSGEFFCSIEVALNRKRAVEKKLKDMKIDFINIDFLNEEGLIRKGLDAQKIVDHFNSKGVDAIFCPFVNFGTEDAIAKIGKLLGKPLLLWGPRDDAPDADGNRCTDTQCGLFAAGKVLRQFGVPFTYMTNCSLDDPIFERTLNNFLAAAQVVKSFQHMRIGQIGVRPETFWSVKCNEIQLLEKFGVEVVPITMIELQNIFNDFYQNRKHELLDIVQKYKNNFLTTVNDDFLLRTAALNRAIRSWADENELDAAASSCWGAMRQIGGIASCFTFGELTDEKLPVACEVDIHGAITSIMAQASTGWTKSSFLADLTIRHPTNDNAELFWHCGVFPGSTASKAHKPEIGNNFDEGRPTVGNFRIADGDVTLCRFDCSNDQYQLLMMEGKTVDGPATSGTYGWIEFKDWPKIEHKIVTGPYIHHCAGVHARTAPVLYEACKYIPGLIPDPVEPSKEEILASLR</sequence>
<proteinExistence type="predicted"/>
<dbReference type="Proteomes" id="UP000053370">
    <property type="component" value="Unassembled WGS sequence"/>
</dbReference>
<dbReference type="PANTHER" id="PTHR36120">
    <property type="entry name" value="FUCOSE ISOMERASE"/>
    <property type="match status" value="1"/>
</dbReference>
<dbReference type="GO" id="GO:0005996">
    <property type="term" value="P:monosaccharide metabolic process"/>
    <property type="evidence" value="ECO:0007669"/>
    <property type="project" value="InterPro"/>
</dbReference>
<dbReference type="RefSeq" id="WP_062278715.1">
    <property type="nucleotide sequence ID" value="NZ_DF968180.1"/>
</dbReference>
<evidence type="ECO:0000313" key="3">
    <source>
        <dbReference type="EMBL" id="GAP39898.1"/>
    </source>
</evidence>
<accession>A0A0K8PB61</accession>
<dbReference type="SUPFAM" id="SSF53743">
    <property type="entry name" value="FucI/AraA N-terminal and middle domains"/>
    <property type="match status" value="1"/>
</dbReference>
<dbReference type="STRING" id="1678840.ATC1_12435"/>
<evidence type="ECO:0000313" key="4">
    <source>
        <dbReference type="Proteomes" id="UP000053370"/>
    </source>
</evidence>
<keyword evidence="4" id="KW-1185">Reference proteome</keyword>
<gene>
    <name evidence="3" type="ORF">ATC1_12435</name>
</gene>
<dbReference type="OrthoDB" id="5838738at2"/>
<dbReference type="GO" id="GO:0016861">
    <property type="term" value="F:intramolecular oxidoreductase activity, interconverting aldoses and ketoses"/>
    <property type="evidence" value="ECO:0007669"/>
    <property type="project" value="InterPro"/>
</dbReference>